<accession>A0AAV7ZST3</accession>
<dbReference type="EMBL" id="JANTQA010000023">
    <property type="protein sequence ID" value="KAJ3445073.1"/>
    <property type="molecule type" value="Genomic_DNA"/>
</dbReference>
<evidence type="ECO:0000313" key="1">
    <source>
        <dbReference type="EMBL" id="KAJ3445073.1"/>
    </source>
</evidence>
<organism evidence="1 2">
    <name type="scientific">Anaeramoeba flamelloides</name>
    <dbReference type="NCBI Taxonomy" id="1746091"/>
    <lineage>
        <taxon>Eukaryota</taxon>
        <taxon>Metamonada</taxon>
        <taxon>Anaeramoebidae</taxon>
        <taxon>Anaeramoeba</taxon>
    </lineage>
</organism>
<name>A0AAV7ZST3_9EUKA</name>
<keyword evidence="1" id="KW-0812">Transmembrane</keyword>
<proteinExistence type="predicted"/>
<gene>
    <name evidence="1" type="ORF">M0812_10937</name>
</gene>
<dbReference type="Proteomes" id="UP001146793">
    <property type="component" value="Unassembled WGS sequence"/>
</dbReference>
<sequence length="388" mass="45478">MSIETKNKKQKTKPIKYYFNDNRRDNMVHYCWHCENGYNDGECEKCHGTGIYSIYQNKKNYILEDYDYEDVKVRYCNNCQGTDCPKCRGYGFTSIKLQEALTILVNEKYQTKRIEEAPICSKCLRSLNTNNCNLCSGHGTVLKCLQKCCKCSGYGFVLKKKDKKSKYQKCKKCSGKGVSHTACLEINPEQCKNVISRIIKFRQFLTDNKLKYKSEFQGKIYELLFADQIKINESPLNENSDELLFQSLKISFKSIRELVEQILKKVIQTEKMYNRLQIMQLYTAQVISNWPHHSLDDKEKAGTVLHEKDLLSVFDLLEETINKFLSLEINDLTVVKNKETDLNEQKNILKMDSTNINKKIIKSLENKRVDNKNENNLFKNYFLHSEKY</sequence>
<keyword evidence="1" id="KW-0472">Membrane</keyword>
<dbReference type="AlphaFoldDB" id="A0AAV7ZST3"/>
<reference evidence="1" key="1">
    <citation type="submission" date="2022-08" db="EMBL/GenBank/DDBJ databases">
        <title>Novel sulphate-reducing endosymbionts in the free-living metamonad Anaeramoeba.</title>
        <authorList>
            <person name="Jerlstrom-Hultqvist J."/>
            <person name="Cepicka I."/>
            <person name="Gallot-Lavallee L."/>
            <person name="Salas-Leiva D."/>
            <person name="Curtis B.A."/>
            <person name="Zahonova K."/>
            <person name="Pipaliya S."/>
            <person name="Dacks J."/>
            <person name="Roger A.J."/>
        </authorList>
    </citation>
    <scope>NUCLEOTIDE SEQUENCE</scope>
    <source>
        <strain evidence="1">Busselton2</strain>
    </source>
</reference>
<comment type="caution">
    <text evidence="1">The sequence shown here is derived from an EMBL/GenBank/DDBJ whole genome shotgun (WGS) entry which is preliminary data.</text>
</comment>
<evidence type="ECO:0000313" key="2">
    <source>
        <dbReference type="Proteomes" id="UP001146793"/>
    </source>
</evidence>
<protein>
    <submittedName>
        <fullName evidence="1">Transmembrane protein</fullName>
    </submittedName>
</protein>